<dbReference type="InterPro" id="IPR004158">
    <property type="entry name" value="DUF247_pln"/>
</dbReference>
<sequence>MAENGGKVVINIGRLASSIEETMSQDLLMSPKCCIFRVPNILYRQNKEAFTPDAFSIGPLHHGHHNLKATEQIKFKYLQCLIARSKTGLIELISSLKDLEIEARDYYAEPIRFTPEEFVKMLVIDVASLLSYSARTLMKSLEKKTTQFFPCLTPSILLTCLEMMLSSITEEEKGEGWELVPSATSLAEAGIKFARGTSQSILDIKFIDGVLIIPQLQVQETTETVFRNLISFEQCYANCEARVTSYAILIDNLINTTKDVEILCENEIIDNWLNPEDAVQFFNKLYYHSFVRTFYYGSLCNKVNIYCRHRWPRWRTVLVRNYLNTPWAMLSTLAAIVLLVLTFFTNSE</sequence>
<dbReference type="EMBL" id="RXIC02000023">
    <property type="protein sequence ID" value="KAB1212502.1"/>
    <property type="molecule type" value="Genomic_DNA"/>
</dbReference>
<evidence type="ECO:0000313" key="2">
    <source>
        <dbReference type="EMBL" id="KAB1212502.1"/>
    </source>
</evidence>
<dbReference type="AlphaFoldDB" id="A0A6A1VHZ2"/>
<name>A0A6A1VHZ2_9ROSI</name>
<comment type="caution">
    <text evidence="2">The sequence shown here is derived from an EMBL/GenBank/DDBJ whole genome shotgun (WGS) entry which is preliminary data.</text>
</comment>
<gene>
    <name evidence="2" type="ORF">CJ030_MR5G001036</name>
</gene>
<feature type="transmembrane region" description="Helical" evidence="1">
    <location>
        <begin position="327"/>
        <end position="345"/>
    </location>
</feature>
<dbReference type="Pfam" id="PF03140">
    <property type="entry name" value="DUF247"/>
    <property type="match status" value="2"/>
</dbReference>
<dbReference type="PANTHER" id="PTHR31170">
    <property type="entry name" value="BNAC04G53230D PROTEIN"/>
    <property type="match status" value="1"/>
</dbReference>
<dbReference type="PANTHER" id="PTHR31170:SF17">
    <property type="match status" value="1"/>
</dbReference>
<dbReference type="Proteomes" id="UP000516437">
    <property type="component" value="Chromosome 5"/>
</dbReference>
<evidence type="ECO:0000256" key="1">
    <source>
        <dbReference type="SAM" id="Phobius"/>
    </source>
</evidence>
<keyword evidence="1" id="KW-0812">Transmembrane</keyword>
<keyword evidence="1" id="KW-1133">Transmembrane helix</keyword>
<reference evidence="2 3" key="1">
    <citation type="journal article" date="2019" name="Plant Biotechnol. J.">
        <title>The red bayberry genome and genetic basis of sex determination.</title>
        <authorList>
            <person name="Jia H.M."/>
            <person name="Jia H.J."/>
            <person name="Cai Q.L."/>
            <person name="Wang Y."/>
            <person name="Zhao H.B."/>
            <person name="Yang W.F."/>
            <person name="Wang G.Y."/>
            <person name="Li Y.H."/>
            <person name="Zhan D.L."/>
            <person name="Shen Y.T."/>
            <person name="Niu Q.F."/>
            <person name="Chang L."/>
            <person name="Qiu J."/>
            <person name="Zhao L."/>
            <person name="Xie H.B."/>
            <person name="Fu W.Y."/>
            <person name="Jin J."/>
            <person name="Li X.W."/>
            <person name="Jiao Y."/>
            <person name="Zhou C.C."/>
            <person name="Tu T."/>
            <person name="Chai C.Y."/>
            <person name="Gao J.L."/>
            <person name="Fan L.J."/>
            <person name="van de Weg E."/>
            <person name="Wang J.Y."/>
            <person name="Gao Z.S."/>
        </authorList>
    </citation>
    <scope>NUCLEOTIDE SEQUENCE [LARGE SCALE GENOMIC DNA]</scope>
    <source>
        <tissue evidence="2">Leaves</tissue>
    </source>
</reference>
<dbReference type="OrthoDB" id="591587at2759"/>
<organism evidence="2 3">
    <name type="scientific">Morella rubra</name>
    <name type="common">Chinese bayberry</name>
    <dbReference type="NCBI Taxonomy" id="262757"/>
    <lineage>
        <taxon>Eukaryota</taxon>
        <taxon>Viridiplantae</taxon>
        <taxon>Streptophyta</taxon>
        <taxon>Embryophyta</taxon>
        <taxon>Tracheophyta</taxon>
        <taxon>Spermatophyta</taxon>
        <taxon>Magnoliopsida</taxon>
        <taxon>eudicotyledons</taxon>
        <taxon>Gunneridae</taxon>
        <taxon>Pentapetalae</taxon>
        <taxon>rosids</taxon>
        <taxon>fabids</taxon>
        <taxon>Fagales</taxon>
        <taxon>Myricaceae</taxon>
        <taxon>Morella</taxon>
    </lineage>
</organism>
<keyword evidence="3" id="KW-1185">Reference proteome</keyword>
<accession>A0A6A1VHZ2</accession>
<proteinExistence type="predicted"/>
<keyword evidence="1" id="KW-0472">Membrane</keyword>
<evidence type="ECO:0000313" key="3">
    <source>
        <dbReference type="Proteomes" id="UP000516437"/>
    </source>
</evidence>
<protein>
    <submittedName>
        <fullName evidence="2">Uncharacterized protein</fullName>
    </submittedName>
</protein>